<gene>
    <name evidence="2" type="ORF">DFR68_12565</name>
</gene>
<dbReference type="STRING" id="1210089.GCA_001613165_06601"/>
<comment type="caution">
    <text evidence="2">The sequence shown here is derived from an EMBL/GenBank/DDBJ whole genome shotgun (WGS) entry which is preliminary data.</text>
</comment>
<feature type="region of interest" description="Disordered" evidence="1">
    <location>
        <begin position="170"/>
        <end position="217"/>
    </location>
</feature>
<keyword evidence="3" id="KW-1185">Reference proteome</keyword>
<dbReference type="Proteomes" id="UP000255355">
    <property type="component" value="Unassembled WGS sequence"/>
</dbReference>
<proteinExistence type="predicted"/>
<feature type="compositionally biased region" description="Polar residues" evidence="1">
    <location>
        <begin position="200"/>
        <end position="209"/>
    </location>
</feature>
<reference evidence="2 3" key="1">
    <citation type="submission" date="2018-07" db="EMBL/GenBank/DDBJ databases">
        <title>Genomic Encyclopedia of Type Strains, Phase IV (KMG-IV): sequencing the most valuable type-strain genomes for metagenomic binning, comparative biology and taxonomic classification.</title>
        <authorList>
            <person name="Goeker M."/>
        </authorList>
    </citation>
    <scope>NUCLEOTIDE SEQUENCE [LARGE SCALE GENOMIC DNA]</scope>
    <source>
        <strain evidence="2 3">DSM 44952</strain>
    </source>
</reference>
<feature type="compositionally biased region" description="Low complexity" evidence="1">
    <location>
        <begin position="88"/>
        <end position="115"/>
    </location>
</feature>
<evidence type="ECO:0000313" key="3">
    <source>
        <dbReference type="Proteomes" id="UP000255355"/>
    </source>
</evidence>
<evidence type="ECO:0000313" key="2">
    <source>
        <dbReference type="EMBL" id="RDI42668.1"/>
    </source>
</evidence>
<feature type="compositionally biased region" description="Low complexity" evidence="1">
    <location>
        <begin position="170"/>
        <end position="182"/>
    </location>
</feature>
<protein>
    <submittedName>
        <fullName evidence="2">Uncharacterized protein</fullName>
    </submittedName>
</protein>
<evidence type="ECO:0000256" key="1">
    <source>
        <dbReference type="SAM" id="MobiDB-lite"/>
    </source>
</evidence>
<feature type="region of interest" description="Disordered" evidence="1">
    <location>
        <begin position="46"/>
        <end position="130"/>
    </location>
</feature>
<dbReference type="AlphaFoldDB" id="A0A370GFT7"/>
<sequence>MTSRTTTPKPWLTGAIRIVAAVTALGSTIAVTALTVRDHDERAAAVVSQAPAPAARTAETASMPTASAPAAPGGSAAGATVAGGGTAGAVPPGSAPGSPSAVPGGGIAAPRGPAGSVPLGGATGGPLAVPGGGPVGSVPLGGASGGTSAVPGSGAAAGAPAGSVPLGGATGAAPAGTNTPGASVPLNGGQSPGAADSVPLNGSSPSPGVTDSVPLGSAPGAANLFSANPVNTQPPCPLGWPAPRQQGGLASLIGLAPLAGPFSSEAFALGSVYQPILQLAGPVLAEVAPVITRNQPLIDPVISQVQAVEAVVLEAILPYYGPYRDQLIAAEGDLAKALAPVLNQAYNTEAASCLVAWQGQLIDQAKGGPIRVPSLAHPGITVELTPEP</sequence>
<name>A0A370GFT7_9NOCA</name>
<feature type="compositionally biased region" description="Low complexity" evidence="1">
    <location>
        <begin position="46"/>
        <end position="80"/>
    </location>
</feature>
<organism evidence="2 3">
    <name type="scientific">Nocardia mexicana</name>
    <dbReference type="NCBI Taxonomy" id="279262"/>
    <lineage>
        <taxon>Bacteria</taxon>
        <taxon>Bacillati</taxon>
        <taxon>Actinomycetota</taxon>
        <taxon>Actinomycetes</taxon>
        <taxon>Mycobacteriales</taxon>
        <taxon>Nocardiaceae</taxon>
        <taxon>Nocardia</taxon>
    </lineage>
</organism>
<accession>A0A370GFT7</accession>
<dbReference type="EMBL" id="QQAZ01000025">
    <property type="protein sequence ID" value="RDI42668.1"/>
    <property type="molecule type" value="Genomic_DNA"/>
</dbReference>